<dbReference type="PANTHER" id="PTHR31901:SF48">
    <property type="entry name" value="INDOLE-3-ACETIC ACID-AMIDO SYNTHETASE GH3.10"/>
    <property type="match status" value="1"/>
</dbReference>
<comment type="similarity">
    <text evidence="1">Belongs to the IAA-amido conjugating enzyme family.</text>
</comment>
<evidence type="ECO:0000313" key="5">
    <source>
        <dbReference type="EMBL" id="CAA6674011.1"/>
    </source>
</evidence>
<evidence type="ECO:0000256" key="2">
    <source>
        <dbReference type="ARBA" id="ARBA00022598"/>
    </source>
</evidence>
<dbReference type="InterPro" id="IPR055377">
    <property type="entry name" value="GH3_M"/>
</dbReference>
<dbReference type="EMBL" id="CACRZD030000067">
    <property type="protein sequence ID" value="CAA6674011.1"/>
    <property type="molecule type" value="Genomic_DNA"/>
</dbReference>
<name>A0ABN7E819_SPIIN</name>
<dbReference type="Pfam" id="PF23571">
    <property type="entry name" value="GH3_M"/>
    <property type="match status" value="1"/>
</dbReference>
<dbReference type="PANTHER" id="PTHR31901">
    <property type="entry name" value="GH3 DOMAIN-CONTAINING PROTEIN"/>
    <property type="match status" value="1"/>
</dbReference>
<dbReference type="Pfam" id="PF23572">
    <property type="entry name" value="GH3_C"/>
    <property type="match status" value="1"/>
</dbReference>
<keyword evidence="6" id="KW-1185">Reference proteome</keyword>
<sequence length="575" mass="64455">MISHREAFFAGDGNERTGVPTSQDDDITGWFDRVAEKAGFVQAETLRRIIEINRGTEYLRNSLVPLASHADFEPYIQRIVDGDASPILTRDTIATISLSSGTTDGRPKYVPFTRFSAQSTLQLFKLAAAHRARVFPIRAGGRILEFIYGSQRHQTRGGVTVGTATTHFYASEEFKIKQRTTESFTCSPRETILAGDYKQTTYCHLLLGLVHCDHVEFVTSTFAYSIVQAFAALEELWPEICQDIKTGGLSQVKVTSPNVRRAVLEVVSPDPSLARRIESTCKELQAVDWQGVVPALWPNAKYIYSIMTGSMLPYLKKLRHYAGSLPLVGADYGSSESWIGVNLEPSNPPERVTFTVIPTLAYFEFIRIRSRGPWVADDFVEDEPVPLSKVKVGQEYELVLTTFTGLYRYKLGDVVEVTSFYKGSPQLSFVCRRKLILTVNIDKSTEKDLQLAVEKASRLLAGARSELIDFTSHAIVGDGAQKRGHYVVYWEECCRVMDLAFTDYGYVVSRRCGSIGPLELRVVETGTFKKILDCFVGNGGTLGQFKTPRCTSNQVLLLILDRRTRRQFWSTAYEP</sequence>
<evidence type="ECO:0000259" key="4">
    <source>
        <dbReference type="Pfam" id="PF23572"/>
    </source>
</evidence>
<dbReference type="Pfam" id="PF03321">
    <property type="entry name" value="GH3"/>
    <property type="match status" value="1"/>
</dbReference>
<gene>
    <name evidence="5" type="ORF">SI7747_UN020369</name>
</gene>
<organism evidence="5 6">
    <name type="scientific">Spirodela intermedia</name>
    <name type="common">Intermediate duckweed</name>
    <dbReference type="NCBI Taxonomy" id="51605"/>
    <lineage>
        <taxon>Eukaryota</taxon>
        <taxon>Viridiplantae</taxon>
        <taxon>Streptophyta</taxon>
        <taxon>Embryophyta</taxon>
        <taxon>Tracheophyta</taxon>
        <taxon>Spermatophyta</taxon>
        <taxon>Magnoliopsida</taxon>
        <taxon>Liliopsida</taxon>
        <taxon>Araceae</taxon>
        <taxon>Lemnoideae</taxon>
        <taxon>Spirodela</taxon>
    </lineage>
</organism>
<dbReference type="InterPro" id="IPR055378">
    <property type="entry name" value="GH3_C"/>
</dbReference>
<accession>A0ABN7E819</accession>
<evidence type="ECO:0000256" key="1">
    <source>
        <dbReference type="ARBA" id="ARBA00008068"/>
    </source>
</evidence>
<dbReference type="Proteomes" id="UP001189122">
    <property type="component" value="Unassembled WGS sequence"/>
</dbReference>
<protein>
    <submittedName>
        <fullName evidence="5">Uncharacterized protein</fullName>
    </submittedName>
</protein>
<feature type="domain" description="GH3 middle" evidence="3">
    <location>
        <begin position="354"/>
        <end position="432"/>
    </location>
</feature>
<keyword evidence="2" id="KW-0436">Ligase</keyword>
<dbReference type="InterPro" id="IPR004993">
    <property type="entry name" value="GH3"/>
</dbReference>
<reference evidence="6" key="1">
    <citation type="journal article" date="2020" name="Sci. Rep.">
        <title>Chromosome-scale genome assembly for the duckweed Spirodela intermedia, integrating cytogenetic maps, PacBio and Oxford Nanopore libraries.</title>
        <authorList>
            <person name="Hoang P.T.N."/>
            <person name="Fiebig A."/>
            <person name="Novak P."/>
            <person name="Macas J."/>
            <person name="Cao H.X."/>
            <person name="Stepanenko A."/>
            <person name="Chen G."/>
            <person name="Borisjuk N."/>
            <person name="Scholz U."/>
            <person name="Schubert I."/>
        </authorList>
    </citation>
    <scope>NUCLEOTIDE SEQUENCE [LARGE SCALE GENOMIC DNA]</scope>
</reference>
<comment type="caution">
    <text evidence="5">The sequence shown here is derived from an EMBL/GenBank/DDBJ whole genome shotgun (WGS) entry which is preliminary data.</text>
</comment>
<feature type="domain" description="GH3 C-terminal" evidence="4">
    <location>
        <begin position="447"/>
        <end position="554"/>
    </location>
</feature>
<evidence type="ECO:0000259" key="3">
    <source>
        <dbReference type="Pfam" id="PF23571"/>
    </source>
</evidence>
<proteinExistence type="inferred from homology"/>
<evidence type="ECO:0000313" key="6">
    <source>
        <dbReference type="Proteomes" id="UP001189122"/>
    </source>
</evidence>